<dbReference type="Proteomes" id="UP000287651">
    <property type="component" value="Unassembled WGS sequence"/>
</dbReference>
<feature type="non-terminal residue" evidence="1">
    <location>
        <position position="1"/>
    </location>
</feature>
<accession>A0A426XGJ6</accession>
<proteinExistence type="predicted"/>
<evidence type="ECO:0000313" key="2">
    <source>
        <dbReference type="Proteomes" id="UP000287651"/>
    </source>
</evidence>
<comment type="caution">
    <text evidence="1">The sequence shown here is derived from an EMBL/GenBank/DDBJ whole genome shotgun (WGS) entry which is preliminary data.</text>
</comment>
<dbReference type="EMBL" id="AMZH03021073">
    <property type="protein sequence ID" value="RRT38573.1"/>
    <property type="molecule type" value="Genomic_DNA"/>
</dbReference>
<protein>
    <submittedName>
        <fullName evidence="1">Uncharacterized protein</fullName>
    </submittedName>
</protein>
<organism evidence="1 2">
    <name type="scientific">Ensete ventricosum</name>
    <name type="common">Abyssinian banana</name>
    <name type="synonym">Musa ensete</name>
    <dbReference type="NCBI Taxonomy" id="4639"/>
    <lineage>
        <taxon>Eukaryota</taxon>
        <taxon>Viridiplantae</taxon>
        <taxon>Streptophyta</taxon>
        <taxon>Embryophyta</taxon>
        <taxon>Tracheophyta</taxon>
        <taxon>Spermatophyta</taxon>
        <taxon>Magnoliopsida</taxon>
        <taxon>Liliopsida</taxon>
        <taxon>Zingiberales</taxon>
        <taxon>Musaceae</taxon>
        <taxon>Ensete</taxon>
    </lineage>
</organism>
<name>A0A426XGJ6_ENSVE</name>
<gene>
    <name evidence="1" type="ORF">B296_00041134</name>
</gene>
<evidence type="ECO:0000313" key="1">
    <source>
        <dbReference type="EMBL" id="RRT38573.1"/>
    </source>
</evidence>
<reference evidence="1 2" key="1">
    <citation type="journal article" date="2014" name="Agronomy (Basel)">
        <title>A Draft Genome Sequence for Ensete ventricosum, the Drought-Tolerant Tree Against Hunger.</title>
        <authorList>
            <person name="Harrison J."/>
            <person name="Moore K.A."/>
            <person name="Paszkiewicz K."/>
            <person name="Jones T."/>
            <person name="Grant M."/>
            <person name="Ambacheew D."/>
            <person name="Muzemil S."/>
            <person name="Studholme D.J."/>
        </authorList>
    </citation>
    <scope>NUCLEOTIDE SEQUENCE [LARGE SCALE GENOMIC DNA]</scope>
</reference>
<sequence>YYPFLRHIARSIDILTSRNIRSFGSIPDPFDPIPELMARNPSFDTLTRKKVDSEVCHNATEADLPIVKGRRYKAMDSRVMSLATPWYRKSRTFVESLIPCSYRGRALVVKGVEVMENVEANSKYQDKAEG</sequence>
<dbReference type="AlphaFoldDB" id="A0A426XGJ6"/>